<evidence type="ECO:0000256" key="2">
    <source>
        <dbReference type="SAM" id="Phobius"/>
    </source>
</evidence>
<keyword evidence="2" id="KW-1133">Transmembrane helix</keyword>
<evidence type="ECO:0000313" key="3">
    <source>
        <dbReference type="EMBL" id="KAJ7641361.1"/>
    </source>
</evidence>
<evidence type="ECO:0000256" key="1">
    <source>
        <dbReference type="SAM" id="MobiDB-lite"/>
    </source>
</evidence>
<feature type="transmembrane region" description="Helical" evidence="2">
    <location>
        <begin position="95"/>
        <end position="117"/>
    </location>
</feature>
<dbReference type="Proteomes" id="UP001221142">
    <property type="component" value="Unassembled WGS sequence"/>
</dbReference>
<evidence type="ECO:0000313" key="4">
    <source>
        <dbReference type="Proteomes" id="UP001221142"/>
    </source>
</evidence>
<feature type="region of interest" description="Disordered" evidence="1">
    <location>
        <begin position="1"/>
        <end position="30"/>
    </location>
</feature>
<keyword evidence="4" id="KW-1185">Reference proteome</keyword>
<keyword evidence="2" id="KW-0472">Membrane</keyword>
<proteinExistence type="predicted"/>
<dbReference type="EMBL" id="JARKIF010000004">
    <property type="protein sequence ID" value="KAJ7641361.1"/>
    <property type="molecule type" value="Genomic_DNA"/>
</dbReference>
<reference evidence="3" key="1">
    <citation type="submission" date="2023-03" db="EMBL/GenBank/DDBJ databases">
        <title>Massive genome expansion in bonnet fungi (Mycena s.s.) driven by repeated elements and novel gene families across ecological guilds.</title>
        <authorList>
            <consortium name="Lawrence Berkeley National Laboratory"/>
            <person name="Harder C.B."/>
            <person name="Miyauchi S."/>
            <person name="Viragh M."/>
            <person name="Kuo A."/>
            <person name="Thoen E."/>
            <person name="Andreopoulos B."/>
            <person name="Lu D."/>
            <person name="Skrede I."/>
            <person name="Drula E."/>
            <person name="Henrissat B."/>
            <person name="Morin E."/>
            <person name="Kohler A."/>
            <person name="Barry K."/>
            <person name="LaButti K."/>
            <person name="Morin E."/>
            <person name="Salamov A."/>
            <person name="Lipzen A."/>
            <person name="Mereny Z."/>
            <person name="Hegedus B."/>
            <person name="Baldrian P."/>
            <person name="Stursova M."/>
            <person name="Weitz H."/>
            <person name="Taylor A."/>
            <person name="Grigoriev I.V."/>
            <person name="Nagy L.G."/>
            <person name="Martin F."/>
            <person name="Kauserud H."/>
        </authorList>
    </citation>
    <scope>NUCLEOTIDE SEQUENCE</scope>
    <source>
        <strain evidence="3">9284</strain>
    </source>
</reference>
<dbReference type="AlphaFoldDB" id="A0AAD7C7Z9"/>
<sequence>MVPPPSQSQTPPEPKMHEGEPTNEELALEPPDGGVQACATVAGGFMVYLAGLGYFNAYGVYQGAFSSRFVAQRSDMFFADFYVREFMTARTPSEIAWIGSCQIALQFALGLAVGAAFDAGHFHGLMIVGSFIYCLSLWILSLAKPNQYYLVFLAQGIGRPGSSHLASHPKHF</sequence>
<gene>
    <name evidence="3" type="ORF">FB45DRAFT_1022114</name>
</gene>
<protein>
    <submittedName>
        <fullName evidence="3">Uncharacterized protein</fullName>
    </submittedName>
</protein>
<comment type="caution">
    <text evidence="3">The sequence shown here is derived from an EMBL/GenBank/DDBJ whole genome shotgun (WGS) entry which is preliminary data.</text>
</comment>
<accession>A0AAD7C7Z9</accession>
<name>A0AAD7C7Z9_9AGAR</name>
<feature type="transmembrane region" description="Helical" evidence="2">
    <location>
        <begin position="123"/>
        <end position="143"/>
    </location>
</feature>
<organism evidence="3 4">
    <name type="scientific">Roridomyces roridus</name>
    <dbReference type="NCBI Taxonomy" id="1738132"/>
    <lineage>
        <taxon>Eukaryota</taxon>
        <taxon>Fungi</taxon>
        <taxon>Dikarya</taxon>
        <taxon>Basidiomycota</taxon>
        <taxon>Agaricomycotina</taxon>
        <taxon>Agaricomycetes</taxon>
        <taxon>Agaricomycetidae</taxon>
        <taxon>Agaricales</taxon>
        <taxon>Marasmiineae</taxon>
        <taxon>Mycenaceae</taxon>
        <taxon>Roridomyces</taxon>
    </lineage>
</organism>
<keyword evidence="2" id="KW-0812">Transmembrane</keyword>